<dbReference type="GO" id="GO:0019722">
    <property type="term" value="P:calcium-mediated signaling"/>
    <property type="evidence" value="ECO:0007669"/>
    <property type="project" value="TreeGrafter"/>
</dbReference>
<dbReference type="AlphaFoldDB" id="A0A2N9ECH1"/>
<comment type="similarity">
    <text evidence="2">Belongs to the plant rapid alkalinization factor (RALF) family.</text>
</comment>
<keyword evidence="7" id="KW-0472">Membrane</keyword>
<evidence type="ECO:0000256" key="5">
    <source>
        <dbReference type="ARBA" id="ARBA00022729"/>
    </source>
</evidence>
<keyword evidence="4" id="KW-0372">Hormone</keyword>
<evidence type="ECO:0000256" key="2">
    <source>
        <dbReference type="ARBA" id="ARBA00009178"/>
    </source>
</evidence>
<evidence type="ECO:0008006" key="9">
    <source>
        <dbReference type="Google" id="ProtNLM"/>
    </source>
</evidence>
<evidence type="ECO:0000256" key="7">
    <source>
        <dbReference type="SAM" id="Phobius"/>
    </source>
</evidence>
<dbReference type="GO" id="GO:0005179">
    <property type="term" value="F:hormone activity"/>
    <property type="evidence" value="ECO:0007669"/>
    <property type="project" value="UniProtKB-KW"/>
</dbReference>
<dbReference type="GO" id="GO:0005576">
    <property type="term" value="C:extracellular region"/>
    <property type="evidence" value="ECO:0007669"/>
    <property type="project" value="UniProtKB-SubCell"/>
</dbReference>
<feature type="transmembrane region" description="Helical" evidence="7">
    <location>
        <begin position="6"/>
        <end position="24"/>
    </location>
</feature>
<protein>
    <recommendedName>
        <fullName evidence="9">Rapid alkalinization factor 1</fullName>
    </recommendedName>
</protein>
<dbReference type="EMBL" id="OIVN01000002">
    <property type="protein sequence ID" value="SPC72330.1"/>
    <property type="molecule type" value="Genomic_DNA"/>
</dbReference>
<evidence type="ECO:0000256" key="6">
    <source>
        <dbReference type="ARBA" id="ARBA00023157"/>
    </source>
</evidence>
<evidence type="ECO:0000313" key="8">
    <source>
        <dbReference type="EMBL" id="SPC72330.1"/>
    </source>
</evidence>
<evidence type="ECO:0000256" key="4">
    <source>
        <dbReference type="ARBA" id="ARBA00022702"/>
    </source>
</evidence>
<name>A0A2N9ECH1_FAGSY</name>
<accession>A0A2N9ECH1</accession>
<gene>
    <name evidence="8" type="ORF">FSB_LOCUS212</name>
</gene>
<dbReference type="PANTHER" id="PTHR33136">
    <property type="entry name" value="RAPID ALKALINIZATION FACTOR-LIKE"/>
    <property type="match status" value="1"/>
</dbReference>
<dbReference type="GO" id="GO:0009506">
    <property type="term" value="C:plasmodesma"/>
    <property type="evidence" value="ECO:0007669"/>
    <property type="project" value="TreeGrafter"/>
</dbReference>
<organism evidence="8">
    <name type="scientific">Fagus sylvatica</name>
    <name type="common">Beechnut</name>
    <dbReference type="NCBI Taxonomy" id="28930"/>
    <lineage>
        <taxon>Eukaryota</taxon>
        <taxon>Viridiplantae</taxon>
        <taxon>Streptophyta</taxon>
        <taxon>Embryophyta</taxon>
        <taxon>Tracheophyta</taxon>
        <taxon>Spermatophyta</taxon>
        <taxon>Magnoliopsida</taxon>
        <taxon>eudicotyledons</taxon>
        <taxon>Gunneridae</taxon>
        <taxon>Pentapetalae</taxon>
        <taxon>rosids</taxon>
        <taxon>fabids</taxon>
        <taxon>Fagales</taxon>
        <taxon>Fagaceae</taxon>
        <taxon>Fagus</taxon>
    </lineage>
</organism>
<dbReference type="GO" id="GO:0040008">
    <property type="term" value="P:regulation of growth"/>
    <property type="evidence" value="ECO:0007669"/>
    <property type="project" value="UniProtKB-ARBA"/>
</dbReference>
<comment type="subcellular location">
    <subcellularLocation>
        <location evidence="1">Secreted</location>
    </subcellularLocation>
</comment>
<dbReference type="PANTHER" id="PTHR33136:SF13">
    <property type="entry name" value="OS10G0328900 PROTEIN"/>
    <property type="match status" value="1"/>
</dbReference>
<keyword evidence="3" id="KW-0964">Secreted</keyword>
<sequence length="120" mass="13227">MANSSTSFVMAIYMLIIAMIMISSSTKASVDHSFSWVPKRNSNHCQGSIAECMADGNEFEMDSEINRRILATTKYISYQVLQRNSVPCSLRGASYYNCQAGAEANPYTRGCSAITRCRSG</sequence>
<dbReference type="InterPro" id="IPR008801">
    <property type="entry name" value="RALF"/>
</dbReference>
<keyword evidence="5" id="KW-0732">Signal</keyword>
<keyword evidence="7" id="KW-1133">Transmembrane helix</keyword>
<evidence type="ECO:0000256" key="3">
    <source>
        <dbReference type="ARBA" id="ARBA00022525"/>
    </source>
</evidence>
<keyword evidence="6" id="KW-1015">Disulfide bond</keyword>
<reference evidence="8" key="1">
    <citation type="submission" date="2018-02" db="EMBL/GenBank/DDBJ databases">
        <authorList>
            <person name="Cohen D.B."/>
            <person name="Kent A.D."/>
        </authorList>
    </citation>
    <scope>NUCLEOTIDE SEQUENCE</scope>
</reference>
<evidence type="ECO:0000256" key="1">
    <source>
        <dbReference type="ARBA" id="ARBA00004613"/>
    </source>
</evidence>
<keyword evidence="7" id="KW-0812">Transmembrane</keyword>
<dbReference type="Pfam" id="PF05498">
    <property type="entry name" value="RALF"/>
    <property type="match status" value="1"/>
</dbReference>
<proteinExistence type="inferred from homology"/>